<dbReference type="GO" id="GO:0009289">
    <property type="term" value="C:pilus"/>
    <property type="evidence" value="ECO:0007669"/>
    <property type="project" value="InterPro"/>
</dbReference>
<dbReference type="EMBL" id="CABGGS010000043">
    <property type="protein sequence ID" value="VUS78450.1"/>
    <property type="molecule type" value="Genomic_DNA"/>
</dbReference>
<dbReference type="Proteomes" id="UP000318370">
    <property type="component" value="Unassembled WGS sequence"/>
</dbReference>
<feature type="signal peptide" evidence="1">
    <location>
        <begin position="1"/>
        <end position="22"/>
    </location>
</feature>
<dbReference type="GO" id="GO:0043709">
    <property type="term" value="P:cell adhesion involved in single-species biofilm formation"/>
    <property type="evidence" value="ECO:0007669"/>
    <property type="project" value="TreeGrafter"/>
</dbReference>
<organism evidence="4 6">
    <name type="scientific">Klebsiella spallanzanii</name>
    <dbReference type="NCBI Taxonomy" id="2587528"/>
    <lineage>
        <taxon>Bacteria</taxon>
        <taxon>Pseudomonadati</taxon>
        <taxon>Pseudomonadota</taxon>
        <taxon>Gammaproteobacteria</taxon>
        <taxon>Enterobacterales</taxon>
        <taxon>Enterobacteriaceae</taxon>
        <taxon>Klebsiella/Raoultella group</taxon>
        <taxon>Klebsiella</taxon>
    </lineage>
</organism>
<dbReference type="InterPro" id="IPR050263">
    <property type="entry name" value="Bact_Fimbrial_Adh_Pro"/>
</dbReference>
<reference evidence="5 6" key="1">
    <citation type="submission" date="2019-07" db="EMBL/GenBank/DDBJ databases">
        <authorList>
            <person name="Brisse S."/>
            <person name="Rodrigues C."/>
            <person name="Thorpe H."/>
        </authorList>
    </citation>
    <scope>NUCLEOTIDE SEQUENCE [LARGE SCALE GENOMIC DNA]</scope>
    <source>
        <strain evidence="4">SB6408</strain>
        <strain evidence="3">SB6411</strain>
    </source>
</reference>
<evidence type="ECO:0000313" key="6">
    <source>
        <dbReference type="Proteomes" id="UP000318370"/>
    </source>
</evidence>
<evidence type="ECO:0000313" key="4">
    <source>
        <dbReference type="EMBL" id="VUS82519.1"/>
    </source>
</evidence>
<feature type="chain" id="PRO_5021886267" description="Fimbrial-type adhesion domain-containing protein" evidence="1">
    <location>
        <begin position="23"/>
        <end position="212"/>
    </location>
</feature>
<name>A0A564LLU1_9ENTR</name>
<dbReference type="InterPro" id="IPR008966">
    <property type="entry name" value="Adhesion_dom_sf"/>
</dbReference>
<dbReference type="AlphaFoldDB" id="A0A564LLU1"/>
<dbReference type="PANTHER" id="PTHR33420:SF10">
    <property type="entry name" value="FIMBRIAE MAJOR SUBUNIT"/>
    <property type="match status" value="1"/>
</dbReference>
<gene>
    <name evidence="4" type="ORF">SB6408_01137</name>
    <name evidence="3" type="ORF">SB6411_02816</name>
</gene>
<evidence type="ECO:0000313" key="3">
    <source>
        <dbReference type="EMBL" id="VUS78450.1"/>
    </source>
</evidence>
<dbReference type="Pfam" id="PF00419">
    <property type="entry name" value="Fimbrial"/>
    <property type="match status" value="1"/>
</dbReference>
<accession>A0A564LLU1</accession>
<keyword evidence="5" id="KW-1185">Reference proteome</keyword>
<keyword evidence="1" id="KW-0732">Signal</keyword>
<dbReference type="SUPFAM" id="SSF49401">
    <property type="entry name" value="Bacterial adhesins"/>
    <property type="match status" value="1"/>
</dbReference>
<dbReference type="Gene3D" id="2.60.40.1090">
    <property type="entry name" value="Fimbrial-type adhesion domain"/>
    <property type="match status" value="1"/>
</dbReference>
<evidence type="ECO:0000259" key="2">
    <source>
        <dbReference type="Pfam" id="PF00419"/>
    </source>
</evidence>
<dbReference type="RefSeq" id="WP_139540194.1">
    <property type="nucleotide sequence ID" value="NZ_CABEJC010000037.1"/>
</dbReference>
<proteinExistence type="predicted"/>
<dbReference type="EMBL" id="CABGHF010000023">
    <property type="protein sequence ID" value="VUS82519.1"/>
    <property type="molecule type" value="Genomic_DNA"/>
</dbReference>
<dbReference type="Proteomes" id="UP000317652">
    <property type="component" value="Unassembled WGS sequence"/>
</dbReference>
<evidence type="ECO:0000313" key="5">
    <source>
        <dbReference type="Proteomes" id="UP000317652"/>
    </source>
</evidence>
<sequence length="212" mass="21674">MKKVLLSAAMATAFFGMAAANAADTNVGGGQVNFFGKVTDVSCTVSVNGQGSDANVYLSPVTLIEVKAAAADTYLKPKSFTIDVSNCQAASTSTDAEGNPVPNPLNDVSKLGVNWTGGNLLAGASAKQQGYLANTEASGAQNIQLVLSTDNATALTNKIIPGDSTQPTATGDASAVQDGARFTYYVGYATSTPNTVTTGVVNSYATYEITYQ</sequence>
<dbReference type="InterPro" id="IPR000259">
    <property type="entry name" value="Adhesion_dom_fimbrial"/>
</dbReference>
<protein>
    <recommendedName>
        <fullName evidence="2">Fimbrial-type adhesion domain-containing protein</fullName>
    </recommendedName>
</protein>
<dbReference type="InterPro" id="IPR036937">
    <property type="entry name" value="Adhesion_dom_fimbrial_sf"/>
</dbReference>
<feature type="domain" description="Fimbrial-type adhesion" evidence="2">
    <location>
        <begin position="33"/>
        <end position="212"/>
    </location>
</feature>
<dbReference type="PANTHER" id="PTHR33420">
    <property type="entry name" value="FIMBRIAL SUBUNIT ELFA-RELATED"/>
    <property type="match status" value="1"/>
</dbReference>
<evidence type="ECO:0000256" key="1">
    <source>
        <dbReference type="SAM" id="SignalP"/>
    </source>
</evidence>